<dbReference type="PROSITE" id="PS51257">
    <property type="entry name" value="PROKAR_LIPOPROTEIN"/>
    <property type="match status" value="1"/>
</dbReference>
<name>A0A928TUJ5_UNCKA</name>
<evidence type="ECO:0000259" key="2">
    <source>
        <dbReference type="Pfam" id="PF21347"/>
    </source>
</evidence>
<protein>
    <recommendedName>
        <fullName evidence="2">DUF3108 domain-containing protein</fullName>
    </recommendedName>
</protein>
<dbReference type="Pfam" id="PF21347">
    <property type="entry name" value="DUF3108_like"/>
    <property type="match status" value="1"/>
</dbReference>
<feature type="chain" id="PRO_5038071449" description="DUF3108 domain-containing protein" evidence="1">
    <location>
        <begin position="26"/>
        <end position="246"/>
    </location>
</feature>
<dbReference type="InterPro" id="IPR049279">
    <property type="entry name" value="DUF3108-like"/>
</dbReference>
<reference evidence="3" key="1">
    <citation type="submission" date="2020-05" db="EMBL/GenBank/DDBJ databases">
        <title>High-Quality Genomes of Partial-Nitritation/Anammox System by Hierarchical Clustering Based Hybrid Assembly.</title>
        <authorList>
            <person name="Liu L."/>
            <person name="Wang Y."/>
            <person name="Che Y."/>
            <person name="Chen Y."/>
            <person name="Xia Y."/>
            <person name="Luo R."/>
            <person name="Cheng S.H."/>
            <person name="Zheng C."/>
            <person name="Zhang T."/>
        </authorList>
    </citation>
    <scope>NUCLEOTIDE SEQUENCE</scope>
    <source>
        <strain evidence="3">H1_PAT1</strain>
    </source>
</reference>
<dbReference type="Proteomes" id="UP000710385">
    <property type="component" value="Unassembled WGS sequence"/>
</dbReference>
<gene>
    <name evidence="3" type="ORF">HS096_02035</name>
</gene>
<sequence length="246" mass="25320">MNRFFTRIMSSIALVALVGAGCAPASSPSVSGGGAPSVPVASKGCMHPYFPIAPGYAVTYASQGPAGKSEYTMSVDSVQGSGAVLAYAFSNSNVTVTQNISCDGGHIVAEGYLDMGSAMGNTGFSFITNSAEGEWLPSNLAVGSEWTSTFDITMQASAAMGLPEFLQNVQSVVTMNRNVVGTEEVTVPAGTYTALKVASHMTMESADLPVPMNTAVDSIEYWVKGVGMVKSVGEGATIEAQSITLP</sequence>
<feature type="signal peptide" evidence="1">
    <location>
        <begin position="1"/>
        <end position="25"/>
    </location>
</feature>
<accession>A0A928TUJ5</accession>
<dbReference type="EMBL" id="JABTTY010000001">
    <property type="protein sequence ID" value="MBE7525150.1"/>
    <property type="molecule type" value="Genomic_DNA"/>
</dbReference>
<keyword evidence="1" id="KW-0732">Signal</keyword>
<dbReference type="Gene3D" id="2.40.360.20">
    <property type="match status" value="1"/>
</dbReference>
<evidence type="ECO:0000313" key="4">
    <source>
        <dbReference type="Proteomes" id="UP000710385"/>
    </source>
</evidence>
<comment type="caution">
    <text evidence="3">The sequence shown here is derived from an EMBL/GenBank/DDBJ whole genome shotgun (WGS) entry which is preliminary data.</text>
</comment>
<evidence type="ECO:0000256" key="1">
    <source>
        <dbReference type="SAM" id="SignalP"/>
    </source>
</evidence>
<proteinExistence type="predicted"/>
<feature type="domain" description="DUF3108" evidence="2">
    <location>
        <begin position="98"/>
        <end position="231"/>
    </location>
</feature>
<evidence type="ECO:0000313" key="3">
    <source>
        <dbReference type="EMBL" id="MBE7525150.1"/>
    </source>
</evidence>
<dbReference type="AlphaFoldDB" id="A0A928TUJ5"/>
<organism evidence="3 4">
    <name type="scientific">candidate division WWE3 bacterium</name>
    <dbReference type="NCBI Taxonomy" id="2053526"/>
    <lineage>
        <taxon>Bacteria</taxon>
        <taxon>Katanobacteria</taxon>
    </lineage>
</organism>